<dbReference type="Proteomes" id="UP000722095">
    <property type="component" value="Unassembled WGS sequence"/>
</dbReference>
<comment type="caution">
    <text evidence="2">The sequence shown here is derived from an EMBL/GenBank/DDBJ whole genome shotgun (WGS) entry which is preliminary data.</text>
</comment>
<organism evidence="2 3">
    <name type="scientific">Methanococcus maripaludis</name>
    <name type="common">Methanococcus deltae</name>
    <dbReference type="NCBI Taxonomy" id="39152"/>
    <lineage>
        <taxon>Archaea</taxon>
        <taxon>Methanobacteriati</taxon>
        <taxon>Methanobacteriota</taxon>
        <taxon>Methanomada group</taxon>
        <taxon>Methanococci</taxon>
        <taxon>Methanococcales</taxon>
        <taxon>Methanococcaceae</taxon>
        <taxon>Methanococcus</taxon>
    </lineage>
</organism>
<evidence type="ECO:0000313" key="1">
    <source>
        <dbReference type="EMBL" id="MBM7408796.1"/>
    </source>
</evidence>
<dbReference type="AlphaFoldDB" id="A0A8T4H5L7"/>
<dbReference type="EMBL" id="JAFBBC010000001">
    <property type="protein sequence ID" value="MBM7408796.1"/>
    <property type="molecule type" value="Genomic_DNA"/>
</dbReference>
<dbReference type="EMBL" id="JAGINF010000001">
    <property type="protein sequence ID" value="MBP2219035.1"/>
    <property type="molecule type" value="Genomic_DNA"/>
</dbReference>
<protein>
    <submittedName>
        <fullName evidence="2">Uncharacterized protein</fullName>
    </submittedName>
</protein>
<dbReference type="PROSITE" id="PS51257">
    <property type="entry name" value="PROKAR_LIPOPROTEIN"/>
    <property type="match status" value="1"/>
</dbReference>
<dbReference type="Proteomes" id="UP000742560">
    <property type="component" value="Unassembled WGS sequence"/>
</dbReference>
<evidence type="ECO:0000313" key="2">
    <source>
        <dbReference type="EMBL" id="MBP2219035.1"/>
    </source>
</evidence>
<dbReference type="RefSeq" id="WP_239520126.1">
    <property type="nucleotide sequence ID" value="NZ_JAFBBC010000001.1"/>
</dbReference>
<reference evidence="2" key="2">
    <citation type="submission" date="2021-03" db="EMBL/GenBank/DDBJ databases">
        <title>Genomic Encyclopedia of Type Strains, Phase IV (KMG-IV): sequencing the most valuable type-strain genomes for metagenomic binning, comparative biology and taxonomic classification.</title>
        <authorList>
            <person name="Goeker M."/>
        </authorList>
    </citation>
    <scope>NUCLEOTIDE SEQUENCE</scope>
    <source>
        <strain evidence="2">DSM 2771</strain>
    </source>
</reference>
<gene>
    <name evidence="1" type="ORF">HNP85_000468</name>
    <name evidence="2" type="ORF">J2745_000510</name>
</gene>
<proteinExistence type="predicted"/>
<name>A0A8T4H5L7_METMI</name>
<accession>A0A8T4H5L7</accession>
<sequence length="214" mass="25013">MKLLKILLIFMLTVSVMFSGCTDSTAETSVTDTTQTTTSNEVSTLTYEDPEVVLFNKYDSLNGKHDAYISSYPDRTNDYYSEHPGEIEILDDLASKLDEVIPENYVLRCYIVTYEDDPEYPKCYATILTDRISIDDQFNREMAETVNYINDTYKINRIQMTIIDASTNKEYCWVRTSGLVYEDIRVIYDTEDGEEYRIYYLNRNLDDYTIEKLN</sequence>
<reference evidence="1" key="1">
    <citation type="submission" date="2021-01" db="EMBL/GenBank/DDBJ databases">
        <title>Genomic Encyclopedia of Type Strains, Phase IV (KMG-V): Genome sequencing to study the core and pangenomes of soil and plant-associated prokaryotes.</title>
        <authorList>
            <person name="Whitman W."/>
        </authorList>
    </citation>
    <scope>NUCLEOTIDE SEQUENCE</scope>
    <source>
        <strain evidence="1">RC</strain>
    </source>
</reference>
<evidence type="ECO:0000313" key="3">
    <source>
        <dbReference type="Proteomes" id="UP000742560"/>
    </source>
</evidence>